<dbReference type="PANTHER" id="PTHR44329">
    <property type="entry name" value="SERINE/THREONINE-PROTEIN KINASE TNNI3K-RELATED"/>
    <property type="match status" value="1"/>
</dbReference>
<evidence type="ECO:0000313" key="4">
    <source>
        <dbReference type="EMBL" id="GBB99328.1"/>
    </source>
</evidence>
<dbReference type="InterPro" id="IPR001245">
    <property type="entry name" value="Ser-Thr/Tyr_kinase_cat_dom"/>
</dbReference>
<protein>
    <submittedName>
        <fullName evidence="5">Kinase-like domain-containing protein</fullName>
    </submittedName>
</protein>
<dbReference type="Pfam" id="PF07714">
    <property type="entry name" value="PK_Tyr_Ser-Thr"/>
    <property type="match status" value="1"/>
</dbReference>
<dbReference type="EMBL" id="BLAL01000191">
    <property type="protein sequence ID" value="GES89829.1"/>
    <property type="molecule type" value="Genomic_DNA"/>
</dbReference>
<evidence type="ECO:0000256" key="1">
    <source>
        <dbReference type="ARBA" id="ARBA00022741"/>
    </source>
</evidence>
<keyword evidence="5" id="KW-0808">Transferase</keyword>
<feature type="domain" description="Protein kinase" evidence="3">
    <location>
        <begin position="24"/>
        <end position="295"/>
    </location>
</feature>
<dbReference type="Proteomes" id="UP000615446">
    <property type="component" value="Unassembled WGS sequence"/>
</dbReference>
<dbReference type="InterPro" id="IPR011009">
    <property type="entry name" value="Kinase-like_dom_sf"/>
</dbReference>
<dbReference type="OrthoDB" id="2423522at2759"/>
<dbReference type="Proteomes" id="UP000247702">
    <property type="component" value="Unassembled WGS sequence"/>
</dbReference>
<reference evidence="5" key="2">
    <citation type="submission" date="2019-10" db="EMBL/GenBank/DDBJ databases">
        <title>Conservation and host-specific expression of non-tandemly repeated heterogenous ribosome RNA gene in arbuscular mycorrhizal fungi.</title>
        <authorList>
            <person name="Maeda T."/>
            <person name="Kobayashi Y."/>
            <person name="Nakagawa T."/>
            <person name="Ezawa T."/>
            <person name="Yamaguchi K."/>
            <person name="Bino T."/>
            <person name="Nishimoto Y."/>
            <person name="Shigenobu S."/>
            <person name="Kawaguchi M."/>
        </authorList>
    </citation>
    <scope>NUCLEOTIDE SEQUENCE</scope>
    <source>
        <strain evidence="5">HR1</strain>
    </source>
</reference>
<evidence type="ECO:0000259" key="3">
    <source>
        <dbReference type="PROSITE" id="PS50011"/>
    </source>
</evidence>
<evidence type="ECO:0000313" key="6">
    <source>
        <dbReference type="Proteomes" id="UP000247702"/>
    </source>
</evidence>
<comment type="caution">
    <text evidence="4">The sequence shown here is derived from an EMBL/GenBank/DDBJ whole genome shotgun (WGS) entry which is preliminary data.</text>
</comment>
<dbReference type="PANTHER" id="PTHR44329:SF298">
    <property type="entry name" value="MIXED LINEAGE KINASE DOMAIN-LIKE PROTEIN"/>
    <property type="match status" value="1"/>
</dbReference>
<feature type="domain" description="Protein kinase" evidence="3">
    <location>
        <begin position="401"/>
        <end position="670"/>
    </location>
</feature>
<name>A0A2Z6S5F7_9GLOM</name>
<organism evidence="4 6">
    <name type="scientific">Rhizophagus clarus</name>
    <dbReference type="NCBI Taxonomy" id="94130"/>
    <lineage>
        <taxon>Eukaryota</taxon>
        <taxon>Fungi</taxon>
        <taxon>Fungi incertae sedis</taxon>
        <taxon>Mucoromycota</taxon>
        <taxon>Glomeromycotina</taxon>
        <taxon>Glomeromycetes</taxon>
        <taxon>Glomerales</taxon>
        <taxon>Glomeraceae</taxon>
        <taxon>Rhizophagus</taxon>
    </lineage>
</organism>
<keyword evidence="1" id="KW-0547">Nucleotide-binding</keyword>
<dbReference type="GO" id="GO:0005524">
    <property type="term" value="F:ATP binding"/>
    <property type="evidence" value="ECO:0007669"/>
    <property type="project" value="UniProtKB-KW"/>
</dbReference>
<dbReference type="EMBL" id="BEXD01002768">
    <property type="protein sequence ID" value="GBB99328.1"/>
    <property type="molecule type" value="Genomic_DNA"/>
</dbReference>
<dbReference type="AlphaFoldDB" id="A0A2Z6S5F7"/>
<dbReference type="InterPro" id="IPR000719">
    <property type="entry name" value="Prot_kinase_dom"/>
</dbReference>
<dbReference type="PROSITE" id="PS50011">
    <property type="entry name" value="PROTEIN_KINASE_DOM"/>
    <property type="match status" value="2"/>
</dbReference>
<accession>A0A2Z6S5F7</accession>
<dbReference type="InterPro" id="IPR051681">
    <property type="entry name" value="Ser/Thr_Kinases-Pseudokinases"/>
</dbReference>
<sequence length="756" mass="87527">MNLNEDWYQTAIKTHGIKEITENFGKKDRIGQGSSCLVYKTKCEPLGGISVAIKEVNITTDDCKNHTIKTFVNELKIYNRIDNGRIIRFYGISRNVKEKLYYIVLEYANQGNLREFINTKNGNENGFEWRERVCLATQIAEGLCYLHDELNIAHRDLHTKNILINDGNIKISDFGLSKNLESTMSSGNKFFGIMPFIDPHKLNDRNAVLDKGSDIYSLGMVLWEISSCRTPFPHYKEEWRLYLDICQGIKEELIKGTPIEYIEIFTNCWQSEPDLRSSINQILLQLQSMAFEPIFEGCDKNTNYLLPPSDTSKNFVYGCSPSLFSLAISENLTSSFLSTCNKCGNQFTNHNWCCECEFQAFKEDFPNWTSGNEDLDELIRDSQINATNYDEYFEWIDYNQFKDKTCIIQGSYCEIYTATWLDGIREVWDNEFQQWVRTKDAQIILREFRSESTIKNLRLHLDIKNTIHCYGFTQDPKTKFYYMVLKYANGGNLRQYIRKNFPRRGWFKRLSILKKIIEGLHSIHKANYIHRDLYPGNILILKDHNNLEVCISELDSCANLNFEIDKQLYGNLPYIAPEVIAGNGNLTSIKSDIYSIGIIMWELASGDEPYSDYEIDNEDELILDIIDGTRPNDVIGMPKCYHELMHKCLDADPENRPTTLNLLQELYTFTTAPLKRHQFEAADRRIRDQPLGTRPNQLSKDNVKIFVESINVAEAYAGTISFMFTNKSLQFDFSLPEPKNAIGKNLYFNGESLLDE</sequence>
<evidence type="ECO:0000256" key="2">
    <source>
        <dbReference type="ARBA" id="ARBA00022840"/>
    </source>
</evidence>
<dbReference type="Gene3D" id="1.10.510.10">
    <property type="entry name" value="Transferase(Phosphotransferase) domain 1"/>
    <property type="match status" value="2"/>
</dbReference>
<keyword evidence="2" id="KW-0067">ATP-binding</keyword>
<dbReference type="GO" id="GO:0097527">
    <property type="term" value="P:necroptotic signaling pathway"/>
    <property type="evidence" value="ECO:0007669"/>
    <property type="project" value="TreeGrafter"/>
</dbReference>
<evidence type="ECO:0000313" key="5">
    <source>
        <dbReference type="EMBL" id="GES89829.1"/>
    </source>
</evidence>
<reference evidence="4 6" key="1">
    <citation type="submission" date="2017-11" db="EMBL/GenBank/DDBJ databases">
        <title>The genome of Rhizophagus clarus HR1 reveals common genetic basis of auxotrophy among arbuscular mycorrhizal fungi.</title>
        <authorList>
            <person name="Kobayashi Y."/>
        </authorList>
    </citation>
    <scope>NUCLEOTIDE SEQUENCE [LARGE SCALE GENOMIC DNA]</scope>
    <source>
        <strain evidence="4 6">HR1</strain>
    </source>
</reference>
<proteinExistence type="predicted"/>
<dbReference type="SUPFAM" id="SSF56112">
    <property type="entry name" value="Protein kinase-like (PK-like)"/>
    <property type="match status" value="2"/>
</dbReference>
<gene>
    <name evidence="5" type="ORF">RCL2_001670700</name>
    <name evidence="4" type="ORF">RclHR1_03490010</name>
</gene>
<keyword evidence="6" id="KW-1185">Reference proteome</keyword>
<dbReference type="GO" id="GO:0004672">
    <property type="term" value="F:protein kinase activity"/>
    <property type="evidence" value="ECO:0007669"/>
    <property type="project" value="InterPro"/>
</dbReference>
<dbReference type="Pfam" id="PF00069">
    <property type="entry name" value="Pkinase"/>
    <property type="match status" value="1"/>
</dbReference>
<dbReference type="PRINTS" id="PR00109">
    <property type="entry name" value="TYRKINASE"/>
</dbReference>
<keyword evidence="5" id="KW-0418">Kinase</keyword>